<evidence type="ECO:0000313" key="2">
    <source>
        <dbReference type="EMBL" id="CAH2104370.1"/>
    </source>
</evidence>
<evidence type="ECO:0000313" key="1">
    <source>
        <dbReference type="EMBL" id="CAH2104366.1"/>
    </source>
</evidence>
<keyword evidence="3" id="KW-1185">Reference proteome</keyword>
<dbReference type="Proteomes" id="UP001153954">
    <property type="component" value="Unassembled WGS sequence"/>
</dbReference>
<name>A0AAU9V2E6_EUPED</name>
<dbReference type="EMBL" id="CAKOGL010000027">
    <property type="protein sequence ID" value="CAH2104370.1"/>
    <property type="molecule type" value="Genomic_DNA"/>
</dbReference>
<dbReference type="EMBL" id="CAKOGL010000027">
    <property type="protein sequence ID" value="CAH2104366.1"/>
    <property type="molecule type" value="Genomic_DNA"/>
</dbReference>
<sequence>MVSIEQLSLMINQHLGLLTCTDDAPNCMKWKIFESPLGGRGLVATEDIKTGEVLFIDHPLVYGPRSGTIIQRGVKTVEYI</sequence>
<accession>A0AAU9V2E6</accession>
<dbReference type="InterPro" id="IPR046341">
    <property type="entry name" value="SET_dom_sf"/>
</dbReference>
<comment type="caution">
    <text evidence="2">The sequence shown here is derived from an EMBL/GenBank/DDBJ whole genome shotgun (WGS) entry which is preliminary data.</text>
</comment>
<protein>
    <submittedName>
        <fullName evidence="2">Uncharacterized protein</fullName>
    </submittedName>
</protein>
<dbReference type="SUPFAM" id="SSF82199">
    <property type="entry name" value="SET domain"/>
    <property type="match status" value="1"/>
</dbReference>
<dbReference type="AlphaFoldDB" id="A0AAU9V2E6"/>
<reference evidence="2" key="1">
    <citation type="submission" date="2022-03" db="EMBL/GenBank/DDBJ databases">
        <authorList>
            <person name="Tunstrom K."/>
        </authorList>
    </citation>
    <scope>NUCLEOTIDE SEQUENCE</scope>
</reference>
<proteinExistence type="predicted"/>
<organism evidence="2 3">
    <name type="scientific">Euphydryas editha</name>
    <name type="common">Edith's checkerspot</name>
    <dbReference type="NCBI Taxonomy" id="104508"/>
    <lineage>
        <taxon>Eukaryota</taxon>
        <taxon>Metazoa</taxon>
        <taxon>Ecdysozoa</taxon>
        <taxon>Arthropoda</taxon>
        <taxon>Hexapoda</taxon>
        <taxon>Insecta</taxon>
        <taxon>Pterygota</taxon>
        <taxon>Neoptera</taxon>
        <taxon>Endopterygota</taxon>
        <taxon>Lepidoptera</taxon>
        <taxon>Glossata</taxon>
        <taxon>Ditrysia</taxon>
        <taxon>Papilionoidea</taxon>
        <taxon>Nymphalidae</taxon>
        <taxon>Nymphalinae</taxon>
        <taxon>Euphydryas</taxon>
    </lineage>
</organism>
<evidence type="ECO:0000313" key="3">
    <source>
        <dbReference type="Proteomes" id="UP001153954"/>
    </source>
</evidence>
<gene>
    <name evidence="1" type="ORF">EEDITHA_LOCUS18747</name>
    <name evidence="2" type="ORF">EEDITHA_LOCUS18750</name>
</gene>